<reference evidence="2 3" key="1">
    <citation type="submission" date="2024-01" db="EMBL/GenBank/DDBJ databases">
        <title>The genomes of 5 underutilized Papilionoideae crops provide insights into root nodulation and disease resistanc.</title>
        <authorList>
            <person name="Jiang F."/>
        </authorList>
    </citation>
    <scope>NUCLEOTIDE SEQUENCE [LARGE SCALE GENOMIC DNA]</scope>
    <source>
        <strain evidence="2">LVBAO_FW01</strain>
        <tissue evidence="2">Leaves</tissue>
    </source>
</reference>
<dbReference type="EMBL" id="JAYMYQ010000005">
    <property type="protein sequence ID" value="KAK7329173.1"/>
    <property type="molecule type" value="Genomic_DNA"/>
</dbReference>
<evidence type="ECO:0000256" key="1">
    <source>
        <dbReference type="SAM" id="MobiDB-lite"/>
    </source>
</evidence>
<evidence type="ECO:0000313" key="2">
    <source>
        <dbReference type="EMBL" id="KAK7329173.1"/>
    </source>
</evidence>
<comment type="caution">
    <text evidence="2">The sequence shown here is derived from an EMBL/GenBank/DDBJ whole genome shotgun (WGS) entry which is preliminary data.</text>
</comment>
<dbReference type="SUPFAM" id="SSF55658">
    <property type="entry name" value="L9 N-domain-like"/>
    <property type="match status" value="1"/>
</dbReference>
<dbReference type="InterPro" id="IPR009027">
    <property type="entry name" value="Ribosomal_bL9/RNase_H1_N"/>
</dbReference>
<feature type="compositionally biased region" description="Basic and acidic residues" evidence="1">
    <location>
        <begin position="840"/>
        <end position="857"/>
    </location>
</feature>
<feature type="region of interest" description="Disordered" evidence="1">
    <location>
        <begin position="773"/>
        <end position="864"/>
    </location>
</feature>
<feature type="compositionally biased region" description="Basic and acidic residues" evidence="1">
    <location>
        <begin position="786"/>
        <end position="798"/>
    </location>
</feature>
<dbReference type="AlphaFoldDB" id="A0AAN9L7K6"/>
<feature type="region of interest" description="Disordered" evidence="1">
    <location>
        <begin position="1"/>
        <end position="33"/>
    </location>
</feature>
<feature type="compositionally biased region" description="Polar residues" evidence="1">
    <location>
        <begin position="1"/>
        <end position="14"/>
    </location>
</feature>
<name>A0AAN9L7K6_CANGL</name>
<proteinExistence type="predicted"/>
<feature type="compositionally biased region" description="Polar residues" evidence="1">
    <location>
        <begin position="821"/>
        <end position="839"/>
    </location>
</feature>
<gene>
    <name evidence="2" type="ORF">VNO77_23323</name>
</gene>
<accession>A0AAN9L7K6</accession>
<sequence length="993" mass="113645">MNSRTITQTIPGRQSTDRRRLSTDSGKYSEPANSISFSETVNETNRVPEYEDQIRSYKRWHRLMHQTRRGISRITGGRRTTIQSLEEAVNPNQELNQSHNRQARMANAEILYNTNWSSPAHRVYEHYSLEHVLAVQDNQVNMPFIVRQSYDRIQAEGLTFIHASLIMIRVHLLHRPEAGVRVLLVVRDTRFSDSVGILGTMEIDMTRGTELVYFSLGRNLMMVEDFYNHIELTPEEEFMDYCYYLDMPGTSGVTYGQPRRTARPQTDRWANQWSLPPALTETGAMLVLPNDLSKYDDVIARWESITLNLMNTKVWADNKMKVLFVKNLLGEQEKLYFQQWRSNYPTDYGNLINIANDSQNITSQIRRIFLLEDPYQGSTTTQNDAYAELERLTCRTPAEMFNYLNDYKMLAAKTGRAYSSPELSEKLFRKIPALFGPEIEEAFKASHIGHATKGTQRHDLLPGNPTPRLLCDSILSVSEGETQDAKEMVEDMNPFHELIFMAWTSQKTLPNGIANCSHNWEQNTQLPYEYEQCSYFPLRSVMRARLHCPECKATMCNMCSPHQLSRTLTPAPAPFQLALNQTDILIGEITAYIQYLQAENHRLTQIILDGAQSIQFEADRVELERNGKAIMKQAEPTSIAFTAKHGGIKIQEPNEGPSFQDFMTSVPARYREPTQDESSSYYFTQPQDLFKQNSQLEDIAEEDEQKIAGLALIQAQGRKQPVNGLYNFLVQFFVKGCSPFTLRAVLDTGATTTCIHINDVPKEALAETGSTTIVSDMSMHAGTMSREARKRPSTDRRSPPNSEGPSRRSYGRRGQWDEGSSRSQYPTVPQLSVEDQQWSRGKDERDLKQRTHYEVRADSTSCSKPRRSVSIQTFTRSTCRPTAKDAAKCLMEGINKENQTSGVKALQFYFSRIMTPPLGKGFAYYALVRGPRKGLYCKYSTLSTTVGESRNCHWKGFYSFTEAYEYLLDFCRDTEQICIEEEDHQGQNSPDYE</sequence>
<organism evidence="2 3">
    <name type="scientific">Canavalia gladiata</name>
    <name type="common">Sword bean</name>
    <name type="synonym">Dolichos gladiatus</name>
    <dbReference type="NCBI Taxonomy" id="3824"/>
    <lineage>
        <taxon>Eukaryota</taxon>
        <taxon>Viridiplantae</taxon>
        <taxon>Streptophyta</taxon>
        <taxon>Embryophyta</taxon>
        <taxon>Tracheophyta</taxon>
        <taxon>Spermatophyta</taxon>
        <taxon>Magnoliopsida</taxon>
        <taxon>eudicotyledons</taxon>
        <taxon>Gunneridae</taxon>
        <taxon>Pentapetalae</taxon>
        <taxon>rosids</taxon>
        <taxon>fabids</taxon>
        <taxon>Fabales</taxon>
        <taxon>Fabaceae</taxon>
        <taxon>Papilionoideae</taxon>
        <taxon>50 kb inversion clade</taxon>
        <taxon>NPAAA clade</taxon>
        <taxon>indigoferoid/millettioid clade</taxon>
        <taxon>Phaseoleae</taxon>
        <taxon>Canavalia</taxon>
    </lineage>
</organism>
<evidence type="ECO:0000313" key="3">
    <source>
        <dbReference type="Proteomes" id="UP001367508"/>
    </source>
</evidence>
<protein>
    <submittedName>
        <fullName evidence="2">Uncharacterized protein</fullName>
    </submittedName>
</protein>
<dbReference type="Proteomes" id="UP001367508">
    <property type="component" value="Unassembled WGS sequence"/>
</dbReference>
<dbReference type="Pfam" id="PF22909">
    <property type="entry name" value="Caulimovir_coat_dom"/>
    <property type="match status" value="1"/>
</dbReference>
<keyword evidence="3" id="KW-1185">Reference proteome</keyword>
<feature type="compositionally biased region" description="Polar residues" evidence="1">
    <location>
        <begin position="23"/>
        <end position="33"/>
    </location>
</feature>